<dbReference type="InterPro" id="IPR023650">
    <property type="entry name" value="Beta-lactam_class-A_AS"/>
</dbReference>
<evidence type="ECO:0000256" key="5">
    <source>
        <dbReference type="RuleBase" id="RU361140"/>
    </source>
</evidence>
<dbReference type="PRINTS" id="PR00118">
    <property type="entry name" value="BLACTAMASEA"/>
</dbReference>
<protein>
    <recommendedName>
        <fullName evidence="2 5">Beta-lactamase</fullName>
        <ecNumber evidence="2 5">3.5.2.6</ecNumber>
    </recommendedName>
</protein>
<name>A0ABW1NFK6_9ACTN</name>
<sequence>MEASFKGRIGAYAVDTGTGKTIGYRSGERFPLLSTFKAVACAAVLHKARTISPGLMGKVVHWTEADLQEHSPVTEKHVKDGLSVAKLCEAAVTQSDNTAGNMVLRQIGGPAGLTRYFRTLKDPRSRLDRWETELNDWSPKERRDTTTPASAGRDLRAVTTGNALTVKDRDRLIAWLVANQTGDARIRAGLPKTWTIGDKTGTSSAYGAGNDIAIVWPGKGAAPVIMAIYTNRRAADAPVADKVVADTAAILARGLGTL</sequence>
<gene>
    <name evidence="7" type="primary">bla</name>
    <name evidence="7" type="ORF">ACFP1K_12075</name>
</gene>
<evidence type="ECO:0000256" key="4">
    <source>
        <dbReference type="ARBA" id="ARBA00023251"/>
    </source>
</evidence>
<keyword evidence="8" id="KW-1185">Reference proteome</keyword>
<organism evidence="7 8">
    <name type="scientific">Sphaerisporangium aureirubrum</name>
    <dbReference type="NCBI Taxonomy" id="1544736"/>
    <lineage>
        <taxon>Bacteria</taxon>
        <taxon>Bacillati</taxon>
        <taxon>Actinomycetota</taxon>
        <taxon>Actinomycetes</taxon>
        <taxon>Streptosporangiales</taxon>
        <taxon>Streptosporangiaceae</taxon>
        <taxon>Sphaerisporangium</taxon>
    </lineage>
</organism>
<comment type="caution">
    <text evidence="7">The sequence shown here is derived from an EMBL/GenBank/DDBJ whole genome shotgun (WGS) entry which is preliminary data.</text>
</comment>
<dbReference type="PROSITE" id="PS00146">
    <property type="entry name" value="BETA_LACTAMASE_A"/>
    <property type="match status" value="1"/>
</dbReference>
<dbReference type="EMBL" id="JBHSRF010000012">
    <property type="protein sequence ID" value="MFC6081896.1"/>
    <property type="molecule type" value="Genomic_DNA"/>
</dbReference>
<evidence type="ECO:0000259" key="6">
    <source>
        <dbReference type="Pfam" id="PF13354"/>
    </source>
</evidence>
<dbReference type="EC" id="3.5.2.6" evidence="2 5"/>
<evidence type="ECO:0000313" key="7">
    <source>
        <dbReference type="EMBL" id="MFC6081896.1"/>
    </source>
</evidence>
<dbReference type="NCBIfam" id="NF033103">
    <property type="entry name" value="bla_class_A"/>
    <property type="match status" value="1"/>
</dbReference>
<evidence type="ECO:0000313" key="8">
    <source>
        <dbReference type="Proteomes" id="UP001596137"/>
    </source>
</evidence>
<evidence type="ECO:0000256" key="3">
    <source>
        <dbReference type="ARBA" id="ARBA00022801"/>
    </source>
</evidence>
<keyword evidence="4 5" id="KW-0046">Antibiotic resistance</keyword>
<dbReference type="Gene3D" id="3.40.710.10">
    <property type="entry name" value="DD-peptidase/beta-lactamase superfamily"/>
    <property type="match status" value="1"/>
</dbReference>
<dbReference type="PANTHER" id="PTHR35333">
    <property type="entry name" value="BETA-LACTAMASE"/>
    <property type="match status" value="1"/>
</dbReference>
<dbReference type="InterPro" id="IPR012338">
    <property type="entry name" value="Beta-lactam/transpept-like"/>
</dbReference>
<comment type="catalytic activity">
    <reaction evidence="5">
        <text>a beta-lactam + H2O = a substituted beta-amino acid</text>
        <dbReference type="Rhea" id="RHEA:20401"/>
        <dbReference type="ChEBI" id="CHEBI:15377"/>
        <dbReference type="ChEBI" id="CHEBI:35627"/>
        <dbReference type="ChEBI" id="CHEBI:140347"/>
        <dbReference type="EC" id="3.5.2.6"/>
    </reaction>
</comment>
<evidence type="ECO:0000256" key="2">
    <source>
        <dbReference type="ARBA" id="ARBA00012865"/>
    </source>
</evidence>
<comment type="similarity">
    <text evidence="1 5">Belongs to the class-A beta-lactamase family.</text>
</comment>
<feature type="domain" description="Beta-lactamase class A catalytic" evidence="6">
    <location>
        <begin position="10"/>
        <end position="230"/>
    </location>
</feature>
<keyword evidence="3 5" id="KW-0378">Hydrolase</keyword>
<dbReference type="InterPro" id="IPR000871">
    <property type="entry name" value="Beta-lactam_class-A"/>
</dbReference>
<dbReference type="GO" id="GO:0008800">
    <property type="term" value="F:beta-lactamase activity"/>
    <property type="evidence" value="ECO:0007669"/>
    <property type="project" value="UniProtKB-EC"/>
</dbReference>
<dbReference type="RefSeq" id="WP_380750835.1">
    <property type="nucleotide sequence ID" value="NZ_JBHSRF010000012.1"/>
</dbReference>
<dbReference type="InterPro" id="IPR045155">
    <property type="entry name" value="Beta-lactam_cat"/>
</dbReference>
<evidence type="ECO:0000256" key="1">
    <source>
        <dbReference type="ARBA" id="ARBA00009009"/>
    </source>
</evidence>
<dbReference type="PANTHER" id="PTHR35333:SF3">
    <property type="entry name" value="BETA-LACTAMASE-TYPE TRANSPEPTIDASE FOLD CONTAINING PROTEIN"/>
    <property type="match status" value="1"/>
</dbReference>
<dbReference type="Pfam" id="PF13354">
    <property type="entry name" value="Beta-lactamase2"/>
    <property type="match status" value="1"/>
</dbReference>
<dbReference type="SUPFAM" id="SSF56601">
    <property type="entry name" value="beta-lactamase/transpeptidase-like"/>
    <property type="match status" value="1"/>
</dbReference>
<dbReference type="Proteomes" id="UP001596137">
    <property type="component" value="Unassembled WGS sequence"/>
</dbReference>
<accession>A0ABW1NFK6</accession>
<reference evidence="8" key="1">
    <citation type="journal article" date="2019" name="Int. J. Syst. Evol. Microbiol.">
        <title>The Global Catalogue of Microorganisms (GCM) 10K type strain sequencing project: providing services to taxonomists for standard genome sequencing and annotation.</title>
        <authorList>
            <consortium name="The Broad Institute Genomics Platform"/>
            <consortium name="The Broad Institute Genome Sequencing Center for Infectious Disease"/>
            <person name="Wu L."/>
            <person name="Ma J."/>
        </authorList>
    </citation>
    <scope>NUCLEOTIDE SEQUENCE [LARGE SCALE GENOMIC DNA]</scope>
    <source>
        <strain evidence="8">JCM 30346</strain>
    </source>
</reference>
<proteinExistence type="inferred from homology"/>